<proteinExistence type="predicted"/>
<dbReference type="GeneID" id="23569789"/>
<dbReference type="KEGG" id="ncr:NCU17066"/>
<protein>
    <submittedName>
        <fullName evidence="1">Uncharacterized protein</fullName>
    </submittedName>
</protein>
<keyword evidence="2" id="KW-1185">Reference proteome</keyword>
<dbReference type="InParanoid" id="V5IKL3"/>
<evidence type="ECO:0000313" key="2">
    <source>
        <dbReference type="Proteomes" id="UP000001805"/>
    </source>
</evidence>
<dbReference type="AlphaFoldDB" id="V5IKL3"/>
<organism evidence="1 2">
    <name type="scientific">Neurospora crassa (strain ATCC 24698 / 74-OR23-1A / CBS 708.71 / DSM 1257 / FGSC 987)</name>
    <dbReference type="NCBI Taxonomy" id="367110"/>
    <lineage>
        <taxon>Eukaryota</taxon>
        <taxon>Fungi</taxon>
        <taxon>Dikarya</taxon>
        <taxon>Ascomycota</taxon>
        <taxon>Pezizomycotina</taxon>
        <taxon>Sordariomycetes</taxon>
        <taxon>Sordariomycetidae</taxon>
        <taxon>Sordariales</taxon>
        <taxon>Sordariaceae</taxon>
        <taxon>Neurospora</taxon>
    </lineage>
</organism>
<reference evidence="1 2" key="1">
    <citation type="journal article" date="2003" name="Nature">
        <title>The genome sequence of the filamentous fungus Neurospora crassa.</title>
        <authorList>
            <person name="Galagan J.E."/>
            <person name="Calvo S.E."/>
            <person name="Borkovich K.A."/>
            <person name="Selker E.U."/>
            <person name="Read N.D."/>
            <person name="Jaffe D."/>
            <person name="FitzHugh W."/>
            <person name="Ma L.J."/>
            <person name="Smirnov S."/>
            <person name="Purcell S."/>
            <person name="Rehman B."/>
            <person name="Elkins T."/>
            <person name="Engels R."/>
            <person name="Wang S."/>
            <person name="Nielsen C.B."/>
            <person name="Butler J."/>
            <person name="Endrizzi M."/>
            <person name="Qui D."/>
            <person name="Ianakiev P."/>
            <person name="Bell-Pedersen D."/>
            <person name="Nelson M.A."/>
            <person name="Werner-Washburne M."/>
            <person name="Selitrennikoff C.P."/>
            <person name="Kinsey J.A."/>
            <person name="Braun E.L."/>
            <person name="Zelter A."/>
            <person name="Schulte U."/>
            <person name="Kothe G.O."/>
            <person name="Jedd G."/>
            <person name="Mewes W."/>
            <person name="Staben C."/>
            <person name="Marcotte E."/>
            <person name="Greenberg D."/>
            <person name="Roy A."/>
            <person name="Foley K."/>
            <person name="Naylor J."/>
            <person name="Stange-Thomann N."/>
            <person name="Barrett R."/>
            <person name="Gnerre S."/>
            <person name="Kamal M."/>
            <person name="Kamvysselis M."/>
            <person name="Mauceli E."/>
            <person name="Bielke C."/>
            <person name="Rudd S."/>
            <person name="Frishman D."/>
            <person name="Krystofova S."/>
            <person name="Rasmussen C."/>
            <person name="Metzenberg R.L."/>
            <person name="Perkins D.D."/>
            <person name="Kroken S."/>
            <person name="Cogoni C."/>
            <person name="Macino G."/>
            <person name="Catcheside D."/>
            <person name="Li W."/>
            <person name="Pratt R.J."/>
            <person name="Osmani S.A."/>
            <person name="DeSouza C.P."/>
            <person name="Glass L."/>
            <person name="Orbach M.J."/>
            <person name="Berglund J.A."/>
            <person name="Voelker R."/>
            <person name="Yarden O."/>
            <person name="Plamann M."/>
            <person name="Seiler S."/>
            <person name="Dunlap J."/>
            <person name="Radford A."/>
            <person name="Aramayo R."/>
            <person name="Natvig D.O."/>
            <person name="Alex L.A."/>
            <person name="Mannhaupt G."/>
            <person name="Ebbole D.J."/>
            <person name="Freitag M."/>
            <person name="Paulsen I."/>
            <person name="Sachs M.S."/>
            <person name="Lander E.S."/>
            <person name="Nusbaum C."/>
            <person name="Birren B."/>
        </authorList>
    </citation>
    <scope>NUCLEOTIDE SEQUENCE [LARGE SCALE GENOMIC DNA]</scope>
    <source>
        <strain evidence="2">ATCC 24698 / 74-OR23-1A / CBS 708.71 / DSM 1257 / FGSC 987</strain>
    </source>
</reference>
<gene>
    <name evidence="1" type="ORF">NCU17066</name>
</gene>
<sequence>MGLNPAKVWIAKDHSFKGQFPGYDDYRASVMAGSMHPPRLQRAFDQQEAPRIFPGPDEPPAGIRLLDGDASTSTVHLAGRERSFRNTLDTFLYMPRCLAVFVNQTDGLSRHDNLQHHGHNMANDLQLL</sequence>
<dbReference type="Proteomes" id="UP000001805">
    <property type="component" value="Chromosome 5, Linkage Group VI"/>
</dbReference>
<name>V5IKL3_NEUCR</name>
<dbReference type="RefSeq" id="XP_011395078.1">
    <property type="nucleotide sequence ID" value="XM_011396776.1"/>
</dbReference>
<accession>V5IKL3</accession>
<dbReference type="VEuPathDB" id="FungiDB:NCU17066"/>
<evidence type="ECO:0000313" key="1">
    <source>
        <dbReference type="EMBL" id="ESA42118.1"/>
    </source>
</evidence>
<dbReference type="EMBL" id="CM002241">
    <property type="protein sequence ID" value="ESA42118.1"/>
    <property type="molecule type" value="Genomic_DNA"/>
</dbReference>